<evidence type="ECO:0000256" key="3">
    <source>
        <dbReference type="ARBA" id="ARBA00044507"/>
    </source>
</evidence>
<dbReference type="GO" id="GO:0004125">
    <property type="term" value="F:L-seryl-tRNA(Sec) selenium transferase activity"/>
    <property type="evidence" value="ECO:0007669"/>
    <property type="project" value="TreeGrafter"/>
</dbReference>
<accession>A0A2K8NSH3</accession>
<comment type="similarity">
    <text evidence="3">Belongs to the SelA family.</text>
</comment>
<evidence type="ECO:0000313" key="6">
    <source>
        <dbReference type="Proteomes" id="UP000232222"/>
    </source>
</evidence>
<dbReference type="RefSeq" id="WP_100609070.1">
    <property type="nucleotide sequence ID" value="NZ_CP024962.1"/>
</dbReference>
<dbReference type="Proteomes" id="UP000232222">
    <property type="component" value="Chromosome"/>
</dbReference>
<dbReference type="InterPro" id="IPR015424">
    <property type="entry name" value="PyrdxlP-dep_Trfase"/>
</dbReference>
<dbReference type="OrthoDB" id="9787096at2"/>
<comment type="cofactor">
    <cofactor evidence="1 4">
        <name>pyridoxal 5'-phosphate</name>
        <dbReference type="ChEBI" id="CHEBI:597326"/>
    </cofactor>
</comment>
<evidence type="ECO:0000256" key="1">
    <source>
        <dbReference type="ARBA" id="ARBA00001933"/>
    </source>
</evidence>
<dbReference type="PANTHER" id="PTHR32328">
    <property type="entry name" value="L-SERYL-TRNA(SEC) SELENIUM TRANSFERASE"/>
    <property type="match status" value="1"/>
</dbReference>
<feature type="modified residue" description="N6-(pyridoxal phosphate)lysine" evidence="4">
    <location>
        <position position="208"/>
    </location>
</feature>
<proteinExistence type="inferred from homology"/>
<name>A0A2K8NSH3_9MOLU</name>
<keyword evidence="6" id="KW-1185">Reference proteome</keyword>
<dbReference type="InterPro" id="IPR015421">
    <property type="entry name" value="PyrdxlP-dep_Trfase_major"/>
</dbReference>
<dbReference type="PANTHER" id="PTHR32328:SF0">
    <property type="entry name" value="L-SERYL-TRNA(SEC) SELENIUM TRANSFERASE"/>
    <property type="match status" value="1"/>
</dbReference>
<gene>
    <name evidence="5" type="primary">selA</name>
    <name evidence="5" type="ORF">EFREU_v1c00810</name>
</gene>
<dbReference type="AlphaFoldDB" id="A0A2K8NSH3"/>
<evidence type="ECO:0000256" key="2">
    <source>
        <dbReference type="ARBA" id="ARBA00022898"/>
    </source>
</evidence>
<dbReference type="Pfam" id="PF03841">
    <property type="entry name" value="SelA"/>
    <property type="match status" value="1"/>
</dbReference>
<dbReference type="EMBL" id="CP024962">
    <property type="protein sequence ID" value="ATZ16108.1"/>
    <property type="molecule type" value="Genomic_DNA"/>
</dbReference>
<evidence type="ECO:0000313" key="5">
    <source>
        <dbReference type="EMBL" id="ATZ16108.1"/>
    </source>
</evidence>
<protein>
    <submittedName>
        <fullName evidence="5">L-seryl-tRNA selenium transferase</fullName>
    </submittedName>
</protein>
<keyword evidence="2 4" id="KW-0663">Pyridoxal phosphate</keyword>
<dbReference type="Gene3D" id="3.40.640.10">
    <property type="entry name" value="Type I PLP-dependent aspartate aminotransferase-like (Major domain)"/>
    <property type="match status" value="1"/>
</dbReference>
<dbReference type="InterPro" id="IPR018319">
    <property type="entry name" value="SelA-like"/>
</dbReference>
<dbReference type="KEGG" id="efr:EFREU_v1c00810"/>
<keyword evidence="5" id="KW-0808">Transferase</keyword>
<dbReference type="SUPFAM" id="SSF53383">
    <property type="entry name" value="PLP-dependent transferases"/>
    <property type="match status" value="1"/>
</dbReference>
<organism evidence="5 6">
    <name type="scientific">Entomoplasma freundtii</name>
    <dbReference type="NCBI Taxonomy" id="74700"/>
    <lineage>
        <taxon>Bacteria</taxon>
        <taxon>Bacillati</taxon>
        <taxon>Mycoplasmatota</taxon>
        <taxon>Mollicutes</taxon>
        <taxon>Entomoplasmatales</taxon>
        <taxon>Entomoplasmataceae</taxon>
        <taxon>Entomoplasma</taxon>
    </lineage>
</organism>
<sequence length="364" mass="40554">MNINEEINLKKVINADGRMTILGVSTISDDVGEAMKSAGQSYFVMKDLEKNVDQQVAKMYGYEAAHIVNSASAGIALGITALIYGDRIHDVNVQVPQKKEIILLKGHNINFGAPMEDILHLVGAKVSEAGYANGCSIEDVEYKINENTVALMYVLSHHTIQKQILSLEEMIDIAKKHHIPLIVDCAAESDLFKYAAKAIDLVIFSGAKAIEGPTSGIVFGGKLLIENITKHHKNIGRVMKIGKENIIGLFVALKNYQNKKQNIQAINYLNILGNNPYVKGEIVVDALRPEIQRIKISLQNNAKIDAIELSQKLKSEGDIAIYLRDYWAKQNLLEIDLRSIDLEEMRIINRRLIELLGDQKNEQN</sequence>
<reference evidence="5 6" key="1">
    <citation type="submission" date="2017-11" db="EMBL/GenBank/DDBJ databases">
        <title>Genome sequence of Entomoplasma freundtii BARC 318 (ATCC 51999).</title>
        <authorList>
            <person name="Lo W.-S."/>
            <person name="Gasparich G.E."/>
            <person name="Kuo C.-H."/>
        </authorList>
    </citation>
    <scope>NUCLEOTIDE SEQUENCE [LARGE SCALE GENOMIC DNA]</scope>
    <source>
        <strain evidence="5 6">BARC 318</strain>
    </source>
</reference>
<evidence type="ECO:0000256" key="4">
    <source>
        <dbReference type="PIRSR" id="PIRSR618319-50"/>
    </source>
</evidence>